<dbReference type="WBParaSite" id="PTRK_0000862250.1">
    <property type="protein sequence ID" value="PTRK_0000862250.1"/>
    <property type="gene ID" value="PTRK_0000862250"/>
</dbReference>
<protein>
    <submittedName>
        <fullName evidence="3">Uncharacterized protein</fullName>
    </submittedName>
</protein>
<dbReference type="Proteomes" id="UP000038045">
    <property type="component" value="Unplaced"/>
</dbReference>
<keyword evidence="1" id="KW-0472">Membrane</keyword>
<keyword evidence="1" id="KW-0812">Transmembrane</keyword>
<feature type="transmembrane region" description="Helical" evidence="1">
    <location>
        <begin position="12"/>
        <end position="37"/>
    </location>
</feature>
<evidence type="ECO:0000256" key="1">
    <source>
        <dbReference type="SAM" id="Phobius"/>
    </source>
</evidence>
<reference evidence="3" key="1">
    <citation type="submission" date="2017-02" db="UniProtKB">
        <authorList>
            <consortium name="WormBaseParasite"/>
        </authorList>
    </citation>
    <scope>IDENTIFICATION</scope>
</reference>
<evidence type="ECO:0000313" key="2">
    <source>
        <dbReference type="Proteomes" id="UP000038045"/>
    </source>
</evidence>
<keyword evidence="2" id="KW-1185">Reference proteome</keyword>
<sequence length="42" mass="4973">MKLKTGIIRFLLLFYNNVLFNICPSFIHVLQCLSMIMKRESP</sequence>
<keyword evidence="1" id="KW-1133">Transmembrane helix</keyword>
<name>A0A0N4ZKI9_PARTI</name>
<evidence type="ECO:0000313" key="3">
    <source>
        <dbReference type="WBParaSite" id="PTRK_0000862250.1"/>
    </source>
</evidence>
<accession>A0A0N4ZKI9</accession>
<proteinExistence type="predicted"/>
<organism evidence="2 3">
    <name type="scientific">Parastrongyloides trichosuri</name>
    <name type="common">Possum-specific nematode worm</name>
    <dbReference type="NCBI Taxonomy" id="131310"/>
    <lineage>
        <taxon>Eukaryota</taxon>
        <taxon>Metazoa</taxon>
        <taxon>Ecdysozoa</taxon>
        <taxon>Nematoda</taxon>
        <taxon>Chromadorea</taxon>
        <taxon>Rhabditida</taxon>
        <taxon>Tylenchina</taxon>
        <taxon>Panagrolaimomorpha</taxon>
        <taxon>Strongyloidoidea</taxon>
        <taxon>Strongyloididae</taxon>
        <taxon>Parastrongyloides</taxon>
    </lineage>
</organism>
<dbReference type="AlphaFoldDB" id="A0A0N4ZKI9"/>